<reference evidence="6 7" key="1">
    <citation type="submission" date="2025-04" db="UniProtKB">
        <authorList>
            <consortium name="RefSeq"/>
        </authorList>
    </citation>
    <scope>IDENTIFICATION</scope>
    <source>
        <tissue evidence="6 7">Whole sample</tissue>
    </source>
</reference>
<name>A0A8B8DXG5_CRAVI</name>
<dbReference type="InterPro" id="IPR050230">
    <property type="entry name" value="CALM/Myosin/TropC-like"/>
</dbReference>
<dbReference type="RefSeq" id="XP_022332298.1">
    <property type="nucleotide sequence ID" value="XM_022476590.1"/>
</dbReference>
<keyword evidence="2" id="KW-0106">Calcium</keyword>
<sequence length="168" mass="19318">MTRRSMDSRMSVDRTDVSFQSVTDLALEARSVFDDFDKDKSGHIDAAELGNSLRVFGLNPTMKEIYDMINEVDKNGNGTIEFDEFLAFLKRSYRKPDEIKLDLKKAFRILDINGDGFITREELQKVLTKMGETLTEKEVDEMMEKADKNGDGKIDYEEYVDIMYPIGT</sequence>
<dbReference type="CDD" id="cd00051">
    <property type="entry name" value="EFh"/>
    <property type="match status" value="1"/>
</dbReference>
<dbReference type="InterPro" id="IPR018247">
    <property type="entry name" value="EF_Hand_1_Ca_BS"/>
</dbReference>
<dbReference type="GO" id="GO:0016460">
    <property type="term" value="C:myosin II complex"/>
    <property type="evidence" value="ECO:0007669"/>
    <property type="project" value="TreeGrafter"/>
</dbReference>
<dbReference type="GeneID" id="111130003"/>
<feature type="domain" description="EF-hand" evidence="4">
    <location>
        <begin position="98"/>
        <end position="133"/>
    </location>
</feature>
<dbReference type="FunFam" id="1.10.238.10:FF:000001">
    <property type="entry name" value="Calmodulin 1"/>
    <property type="match status" value="1"/>
</dbReference>
<evidence type="ECO:0000256" key="2">
    <source>
        <dbReference type="ARBA" id="ARBA00022837"/>
    </source>
</evidence>
<evidence type="ECO:0000259" key="4">
    <source>
        <dbReference type="PROSITE" id="PS50222"/>
    </source>
</evidence>
<dbReference type="AlphaFoldDB" id="A0A8B8DXG5"/>
<dbReference type="PRINTS" id="PR00450">
    <property type="entry name" value="RECOVERIN"/>
</dbReference>
<keyword evidence="1" id="KW-0677">Repeat</keyword>
<keyword evidence="5" id="KW-1185">Reference proteome</keyword>
<dbReference type="OrthoDB" id="343296at2759"/>
<feature type="domain" description="EF-hand" evidence="4">
    <location>
        <begin position="24"/>
        <end position="59"/>
    </location>
</feature>
<dbReference type="PANTHER" id="PTHR23048:SF0">
    <property type="entry name" value="CALMODULIN LIKE 3"/>
    <property type="match status" value="1"/>
</dbReference>
<evidence type="ECO:0000313" key="7">
    <source>
        <dbReference type="RefSeq" id="XP_022332298.1"/>
    </source>
</evidence>
<dbReference type="SMART" id="SM00054">
    <property type="entry name" value="EFh"/>
    <property type="match status" value="4"/>
</dbReference>
<accession>A0A8B8DXG5</accession>
<dbReference type="KEGG" id="cvn:111130003"/>
<dbReference type="InterPro" id="IPR011992">
    <property type="entry name" value="EF-hand-dom_pair"/>
</dbReference>
<dbReference type="InterPro" id="IPR002048">
    <property type="entry name" value="EF_hand_dom"/>
</dbReference>
<evidence type="ECO:0000256" key="3">
    <source>
        <dbReference type="ARBA" id="ARBA00023179"/>
    </source>
</evidence>
<proteinExistence type="predicted"/>
<dbReference type="PROSITE" id="PS00018">
    <property type="entry name" value="EF_HAND_1"/>
    <property type="match status" value="4"/>
</dbReference>
<dbReference type="SUPFAM" id="SSF47473">
    <property type="entry name" value="EF-hand"/>
    <property type="match status" value="1"/>
</dbReference>
<dbReference type="PANTHER" id="PTHR23048">
    <property type="entry name" value="MYOSIN LIGHT CHAIN 1, 3"/>
    <property type="match status" value="1"/>
</dbReference>
<evidence type="ECO:0000313" key="5">
    <source>
        <dbReference type="Proteomes" id="UP000694844"/>
    </source>
</evidence>
<dbReference type="PROSITE" id="PS50222">
    <property type="entry name" value="EF_HAND_2"/>
    <property type="match status" value="4"/>
</dbReference>
<protein>
    <submittedName>
        <fullName evidence="6 7">Calmodulin-beta-like</fullName>
    </submittedName>
</protein>
<dbReference type="RefSeq" id="XP_022332297.1">
    <property type="nucleotide sequence ID" value="XM_022476589.1"/>
</dbReference>
<evidence type="ECO:0000256" key="1">
    <source>
        <dbReference type="ARBA" id="ARBA00022737"/>
    </source>
</evidence>
<feature type="domain" description="EF-hand" evidence="4">
    <location>
        <begin position="60"/>
        <end position="95"/>
    </location>
</feature>
<feature type="domain" description="EF-hand" evidence="4">
    <location>
        <begin position="134"/>
        <end position="168"/>
    </location>
</feature>
<dbReference type="GO" id="GO:0005509">
    <property type="term" value="F:calcium ion binding"/>
    <property type="evidence" value="ECO:0007669"/>
    <property type="project" value="InterPro"/>
</dbReference>
<organism evidence="5 7">
    <name type="scientific">Crassostrea virginica</name>
    <name type="common">Eastern oyster</name>
    <dbReference type="NCBI Taxonomy" id="6565"/>
    <lineage>
        <taxon>Eukaryota</taxon>
        <taxon>Metazoa</taxon>
        <taxon>Spiralia</taxon>
        <taxon>Lophotrochozoa</taxon>
        <taxon>Mollusca</taxon>
        <taxon>Bivalvia</taxon>
        <taxon>Autobranchia</taxon>
        <taxon>Pteriomorphia</taxon>
        <taxon>Ostreida</taxon>
        <taxon>Ostreoidea</taxon>
        <taxon>Ostreidae</taxon>
        <taxon>Crassostrea</taxon>
    </lineage>
</organism>
<evidence type="ECO:0000313" key="6">
    <source>
        <dbReference type="RefSeq" id="XP_022332297.1"/>
    </source>
</evidence>
<keyword evidence="3" id="KW-0514">Muscle protein</keyword>
<dbReference type="Pfam" id="PF13499">
    <property type="entry name" value="EF-hand_7"/>
    <property type="match status" value="2"/>
</dbReference>
<dbReference type="Proteomes" id="UP000694844">
    <property type="component" value="Chromosome 4"/>
</dbReference>
<gene>
    <name evidence="6 7" type="primary">LOC111130003</name>
</gene>
<dbReference type="Gene3D" id="1.10.238.10">
    <property type="entry name" value="EF-hand"/>
    <property type="match status" value="2"/>
</dbReference>